<evidence type="ECO:0000256" key="2">
    <source>
        <dbReference type="ARBA" id="ARBA00022475"/>
    </source>
</evidence>
<dbReference type="EC" id="3.6.3.-" evidence="10"/>
<evidence type="ECO:0000259" key="9">
    <source>
        <dbReference type="Pfam" id="PF12704"/>
    </source>
</evidence>
<dbReference type="InterPro" id="IPR003838">
    <property type="entry name" value="ABC3_permease_C"/>
</dbReference>
<reference evidence="10" key="1">
    <citation type="submission" date="2019-08" db="EMBL/GenBank/DDBJ databases">
        <authorList>
            <person name="Kucharzyk K."/>
            <person name="Murdoch R.W."/>
            <person name="Higgins S."/>
            <person name="Loffler F."/>
        </authorList>
    </citation>
    <scope>NUCLEOTIDE SEQUENCE</scope>
</reference>
<proteinExistence type="inferred from homology"/>
<gene>
    <name evidence="10" type="primary">macB_33</name>
    <name evidence="10" type="ORF">SDC9_55333</name>
</gene>
<dbReference type="GO" id="GO:0005524">
    <property type="term" value="F:ATP binding"/>
    <property type="evidence" value="ECO:0007669"/>
    <property type="project" value="UniProtKB-KW"/>
</dbReference>
<dbReference type="AlphaFoldDB" id="A0A644WZ77"/>
<feature type="transmembrane region" description="Helical" evidence="7">
    <location>
        <begin position="26"/>
        <end position="46"/>
    </location>
</feature>
<keyword evidence="2" id="KW-1003">Cell membrane</keyword>
<organism evidence="10">
    <name type="scientific">bioreactor metagenome</name>
    <dbReference type="NCBI Taxonomy" id="1076179"/>
    <lineage>
        <taxon>unclassified sequences</taxon>
        <taxon>metagenomes</taxon>
        <taxon>ecological metagenomes</taxon>
    </lineage>
</organism>
<dbReference type="Pfam" id="PF02687">
    <property type="entry name" value="FtsX"/>
    <property type="match status" value="1"/>
</dbReference>
<comment type="similarity">
    <text evidence="6">Belongs to the ABC-4 integral membrane protein family.</text>
</comment>
<sequence>MLFLRLIRESFLFAISAILVNRLRTMLTVLGITIGIFSVIIVFTVVDSMQSQITTSIESMGTNVVFVQKWPWQFGGEFKWWEYMKRPQPKMDDLKALQNFGSTIESAAIMSSSMSNVEFGDSKVESVGIGGISEDYNKVFVFDVAQGRYFSPSEFNNGVAVCLLGATVAERLFGVNDPLGQYVKFLNRKVKVIGVLKKEGNNTFGNSNDEIVMVPYSFIRQIIDVDSENSNSFIAVRGKEGIPNEEISYEITGILRARHCLKPGTMDDFSVNEPSMLTQGLAGIFSILTIAGWLIGGFSLLVGGFGIANIMFVSVRERVGIIGIQKSLGAKNYFILVQFLVEAVFLSLFGGLFGLLLVWLLTMLASSALDFSINLSTGNILLGLIVSGTIGLLAGMIPAWSASKLDPVEAIRQN</sequence>
<keyword evidence="3 7" id="KW-0812">Transmembrane</keyword>
<dbReference type="GO" id="GO:0022857">
    <property type="term" value="F:transmembrane transporter activity"/>
    <property type="evidence" value="ECO:0007669"/>
    <property type="project" value="TreeGrafter"/>
</dbReference>
<keyword evidence="4 7" id="KW-1133">Transmembrane helix</keyword>
<keyword evidence="10" id="KW-0378">Hydrolase</keyword>
<dbReference type="InterPro" id="IPR025857">
    <property type="entry name" value="MacB_PCD"/>
</dbReference>
<evidence type="ECO:0000256" key="3">
    <source>
        <dbReference type="ARBA" id="ARBA00022692"/>
    </source>
</evidence>
<evidence type="ECO:0000256" key="6">
    <source>
        <dbReference type="ARBA" id="ARBA00038076"/>
    </source>
</evidence>
<feature type="transmembrane region" description="Helical" evidence="7">
    <location>
        <begin position="333"/>
        <end position="360"/>
    </location>
</feature>
<protein>
    <submittedName>
        <fullName evidence="10">Macrolide export ATP-binding/permease protein MacB</fullName>
        <ecNumber evidence="10">3.6.3.-</ecNumber>
    </submittedName>
</protein>
<accession>A0A644WZ77</accession>
<feature type="domain" description="ABC3 transporter permease C-terminal" evidence="8">
    <location>
        <begin position="294"/>
        <end position="407"/>
    </location>
</feature>
<feature type="transmembrane region" description="Helical" evidence="7">
    <location>
        <begin position="284"/>
        <end position="312"/>
    </location>
</feature>
<evidence type="ECO:0000256" key="7">
    <source>
        <dbReference type="SAM" id="Phobius"/>
    </source>
</evidence>
<dbReference type="InterPro" id="IPR050250">
    <property type="entry name" value="Macrolide_Exporter_MacB"/>
</dbReference>
<feature type="transmembrane region" description="Helical" evidence="7">
    <location>
        <begin position="380"/>
        <end position="402"/>
    </location>
</feature>
<evidence type="ECO:0000313" key="10">
    <source>
        <dbReference type="EMBL" id="MPM09017.1"/>
    </source>
</evidence>
<dbReference type="EMBL" id="VSSQ01001519">
    <property type="protein sequence ID" value="MPM09017.1"/>
    <property type="molecule type" value="Genomic_DNA"/>
</dbReference>
<comment type="subcellular location">
    <subcellularLocation>
        <location evidence="1">Cell membrane</location>
        <topology evidence="1">Multi-pass membrane protein</topology>
    </subcellularLocation>
</comment>
<name>A0A644WZ77_9ZZZZ</name>
<dbReference type="GO" id="GO:0016787">
    <property type="term" value="F:hydrolase activity"/>
    <property type="evidence" value="ECO:0007669"/>
    <property type="project" value="UniProtKB-KW"/>
</dbReference>
<dbReference type="PANTHER" id="PTHR30572">
    <property type="entry name" value="MEMBRANE COMPONENT OF TRANSPORTER-RELATED"/>
    <property type="match status" value="1"/>
</dbReference>
<comment type="caution">
    <text evidence="10">The sequence shown here is derived from an EMBL/GenBank/DDBJ whole genome shotgun (WGS) entry which is preliminary data.</text>
</comment>
<dbReference type="PANTHER" id="PTHR30572:SF4">
    <property type="entry name" value="ABC TRANSPORTER PERMEASE YTRF"/>
    <property type="match status" value="1"/>
</dbReference>
<keyword evidence="5 7" id="KW-0472">Membrane</keyword>
<dbReference type="GO" id="GO:0005886">
    <property type="term" value="C:plasma membrane"/>
    <property type="evidence" value="ECO:0007669"/>
    <property type="project" value="UniProtKB-SubCell"/>
</dbReference>
<evidence type="ECO:0000256" key="5">
    <source>
        <dbReference type="ARBA" id="ARBA00023136"/>
    </source>
</evidence>
<evidence type="ECO:0000256" key="1">
    <source>
        <dbReference type="ARBA" id="ARBA00004651"/>
    </source>
</evidence>
<keyword evidence="10" id="KW-0547">Nucleotide-binding</keyword>
<keyword evidence="10" id="KW-0067">ATP-binding</keyword>
<feature type="domain" description="MacB-like periplasmic core" evidence="9">
    <location>
        <begin position="25"/>
        <end position="252"/>
    </location>
</feature>
<evidence type="ECO:0000256" key="4">
    <source>
        <dbReference type="ARBA" id="ARBA00022989"/>
    </source>
</evidence>
<dbReference type="Pfam" id="PF12704">
    <property type="entry name" value="MacB_PCD"/>
    <property type="match status" value="1"/>
</dbReference>
<evidence type="ECO:0000259" key="8">
    <source>
        <dbReference type="Pfam" id="PF02687"/>
    </source>
</evidence>